<evidence type="ECO:0000259" key="3">
    <source>
        <dbReference type="Pfam" id="PF03061"/>
    </source>
</evidence>
<reference evidence="5 7" key="1">
    <citation type="submission" date="2015-09" db="EMBL/GenBank/DDBJ databases">
        <authorList>
            <consortium name="Swine Surveillance"/>
        </authorList>
    </citation>
    <scope>NUCLEOTIDE SEQUENCE [LARGE SCALE GENOMIC DNA]</scope>
    <source>
        <strain evidence="5 7">5120</strain>
    </source>
</reference>
<dbReference type="AlphaFoldDB" id="A0A0P1FL40"/>
<dbReference type="Proteomes" id="UP000051086">
    <property type="component" value="Unassembled WGS sequence"/>
</dbReference>
<proteinExistence type="inferred from homology"/>
<evidence type="ECO:0000256" key="1">
    <source>
        <dbReference type="ARBA" id="ARBA00008324"/>
    </source>
</evidence>
<comment type="similarity">
    <text evidence="1">Belongs to the thioesterase PaaI family.</text>
</comment>
<organism evidence="5 7">
    <name type="scientific">Thalassovita autumnalis</name>
    <dbReference type="NCBI Taxonomy" id="2072972"/>
    <lineage>
        <taxon>Bacteria</taxon>
        <taxon>Pseudomonadati</taxon>
        <taxon>Pseudomonadota</taxon>
        <taxon>Alphaproteobacteria</taxon>
        <taxon>Rhodobacterales</taxon>
        <taxon>Roseobacteraceae</taxon>
        <taxon>Thalassovita</taxon>
    </lineage>
</organism>
<dbReference type="PANTHER" id="PTHR21660">
    <property type="entry name" value="THIOESTERASE SUPERFAMILY MEMBER-RELATED"/>
    <property type="match status" value="1"/>
</dbReference>
<accession>A0A0P1FL40</accession>
<evidence type="ECO:0000313" key="6">
    <source>
        <dbReference type="Proteomes" id="UP000051086"/>
    </source>
</evidence>
<name>A0A0P1FL40_9RHOB</name>
<protein>
    <submittedName>
        <fullName evidence="4 5">Domain 1</fullName>
    </submittedName>
</protein>
<dbReference type="GO" id="GO:0047617">
    <property type="term" value="F:fatty acyl-CoA hydrolase activity"/>
    <property type="evidence" value="ECO:0007669"/>
    <property type="project" value="InterPro"/>
</dbReference>
<dbReference type="InterPro" id="IPR039298">
    <property type="entry name" value="ACOT13"/>
</dbReference>
<evidence type="ECO:0000313" key="7">
    <source>
        <dbReference type="Proteomes" id="UP000051887"/>
    </source>
</evidence>
<evidence type="ECO:0000313" key="5">
    <source>
        <dbReference type="EMBL" id="CUH71351.1"/>
    </source>
</evidence>
<dbReference type="EMBL" id="CYSB01000036">
    <property type="protein sequence ID" value="CUH68819.1"/>
    <property type="molecule type" value="Genomic_DNA"/>
</dbReference>
<keyword evidence="2" id="KW-0378">Hydrolase</keyword>
<reference evidence="4 6" key="2">
    <citation type="submission" date="2015-09" db="EMBL/GenBank/DDBJ databases">
        <authorList>
            <person name="Rodrigo-Torres L."/>
            <person name="Arahal D.R."/>
        </authorList>
    </citation>
    <scope>NUCLEOTIDE SEQUENCE [LARGE SCALE GENOMIC DNA]</scope>
    <source>
        <strain evidence="4 6">CECT 5118</strain>
    </source>
</reference>
<dbReference type="Proteomes" id="UP000051887">
    <property type="component" value="Unassembled WGS sequence"/>
</dbReference>
<keyword evidence="6" id="KW-1185">Reference proteome</keyword>
<gene>
    <name evidence="4" type="ORF">TL5118_02778</name>
    <name evidence="5" type="ORF">TL5120_01137</name>
</gene>
<dbReference type="Pfam" id="PF03061">
    <property type="entry name" value="4HBT"/>
    <property type="match status" value="1"/>
</dbReference>
<feature type="domain" description="Thioesterase" evidence="3">
    <location>
        <begin position="45"/>
        <end position="117"/>
    </location>
</feature>
<dbReference type="EMBL" id="CYSC01000020">
    <property type="protein sequence ID" value="CUH71351.1"/>
    <property type="molecule type" value="Genomic_DNA"/>
</dbReference>
<dbReference type="SUPFAM" id="SSF54637">
    <property type="entry name" value="Thioesterase/thiol ester dehydrase-isomerase"/>
    <property type="match status" value="1"/>
</dbReference>
<dbReference type="InterPro" id="IPR006683">
    <property type="entry name" value="Thioestr_dom"/>
</dbReference>
<sequence length="139" mass="14709">MTSPQLDLTSTGARALVGYDIETDPQGDVLVSLSIGGQHLNRVDTLHGGIVSMLLDTAMGVAASRHFQTGDSLPQVVTLSLTTDFLSAAPSGQRVVARGWIDGGGHKICYAKAELRGEAEEGRLYASGSSVLKRVRDRE</sequence>
<dbReference type="InterPro" id="IPR029069">
    <property type="entry name" value="HotDog_dom_sf"/>
</dbReference>
<evidence type="ECO:0000313" key="4">
    <source>
        <dbReference type="EMBL" id="CUH68819.1"/>
    </source>
</evidence>
<dbReference type="PANTHER" id="PTHR21660:SF1">
    <property type="entry name" value="ACYL-COENZYME A THIOESTERASE 13"/>
    <property type="match status" value="1"/>
</dbReference>
<evidence type="ECO:0000256" key="2">
    <source>
        <dbReference type="ARBA" id="ARBA00022801"/>
    </source>
</evidence>
<dbReference type="CDD" id="cd03443">
    <property type="entry name" value="PaaI_thioesterase"/>
    <property type="match status" value="1"/>
</dbReference>
<dbReference type="Gene3D" id="3.10.129.10">
    <property type="entry name" value="Hotdog Thioesterase"/>
    <property type="match status" value="1"/>
</dbReference>